<dbReference type="EMBL" id="JAWDJT010000003">
    <property type="protein sequence ID" value="MDU0370337.1"/>
    <property type="molecule type" value="Genomic_DNA"/>
</dbReference>
<keyword evidence="1" id="KW-1133">Transmembrane helix</keyword>
<gene>
    <name evidence="2" type="ORF">ROI90_08025</name>
</gene>
<sequence>MITPLVLHFPIDKSQFVQRLQPHVAPPHTNPFGRLGRIFSPEVAPYAGVVTADTIRIKPRAAENLTFAPSFRATLSTEPSGVRVQGELNGVSLFVFAPALFYSAFVLLGLTSLVSQIGEISLLSISIMLFAFLLQGIFFVGLPYYKARRGMQKMVNDLERDLFYFVERPKSVAAG</sequence>
<evidence type="ECO:0000313" key="2">
    <source>
        <dbReference type="EMBL" id="MDU0370337.1"/>
    </source>
</evidence>
<evidence type="ECO:0000256" key="1">
    <source>
        <dbReference type="SAM" id="Phobius"/>
    </source>
</evidence>
<comment type="caution">
    <text evidence="2">The sequence shown here is derived from an EMBL/GenBank/DDBJ whole genome shotgun (WGS) entry which is preliminary data.</text>
</comment>
<keyword evidence="1" id="KW-0812">Transmembrane</keyword>
<dbReference type="Proteomes" id="UP001250698">
    <property type="component" value="Unassembled WGS sequence"/>
</dbReference>
<organism evidence="2 3">
    <name type="scientific">Hymenobacter endophyticus</name>
    <dbReference type="NCBI Taxonomy" id="3076335"/>
    <lineage>
        <taxon>Bacteria</taxon>
        <taxon>Pseudomonadati</taxon>
        <taxon>Bacteroidota</taxon>
        <taxon>Cytophagia</taxon>
        <taxon>Cytophagales</taxon>
        <taxon>Hymenobacteraceae</taxon>
        <taxon>Hymenobacter</taxon>
    </lineage>
</organism>
<feature type="transmembrane region" description="Helical" evidence="1">
    <location>
        <begin position="93"/>
        <end position="114"/>
    </location>
</feature>
<keyword evidence="3" id="KW-1185">Reference proteome</keyword>
<keyword evidence="1" id="KW-0472">Membrane</keyword>
<evidence type="ECO:0000313" key="3">
    <source>
        <dbReference type="Proteomes" id="UP001250698"/>
    </source>
</evidence>
<accession>A0ABU3TG29</accession>
<proteinExistence type="predicted"/>
<protein>
    <submittedName>
        <fullName evidence="2">Uncharacterized protein</fullName>
    </submittedName>
</protein>
<name>A0ABU3TG29_9BACT</name>
<dbReference type="RefSeq" id="WP_315997814.1">
    <property type="nucleotide sequence ID" value="NZ_JAWDJT010000003.1"/>
</dbReference>
<reference evidence="2 3" key="1">
    <citation type="submission" date="2023-10" db="EMBL/GenBank/DDBJ databases">
        <title>Hymenobacter endophyticus sp. nov., an isolate from the leaf tissues of wheat.</title>
        <authorList>
            <person name="Dai Y."/>
        </authorList>
    </citation>
    <scope>NUCLEOTIDE SEQUENCE [LARGE SCALE GENOMIC DNA]</scope>
    <source>
        <strain evidence="2 3">ZK17L-C2</strain>
    </source>
</reference>
<feature type="transmembrane region" description="Helical" evidence="1">
    <location>
        <begin position="120"/>
        <end position="145"/>
    </location>
</feature>